<dbReference type="Proteomes" id="UP000663722">
    <property type="component" value="Chromosome"/>
</dbReference>
<evidence type="ECO:0000256" key="6">
    <source>
        <dbReference type="ARBA" id="ARBA00023180"/>
    </source>
</evidence>
<dbReference type="GO" id="GO:0006518">
    <property type="term" value="P:peptide metabolic process"/>
    <property type="evidence" value="ECO:0007669"/>
    <property type="project" value="TreeGrafter"/>
</dbReference>
<dbReference type="InterPro" id="IPR000834">
    <property type="entry name" value="Peptidase_M14"/>
</dbReference>
<dbReference type="SUPFAM" id="SSF53187">
    <property type="entry name" value="Zn-dependent exopeptidases"/>
    <property type="match status" value="1"/>
</dbReference>
<name>A0A975BZT1_9BACT</name>
<keyword evidence="4" id="KW-0378">Hydrolase</keyword>
<evidence type="ECO:0000256" key="7">
    <source>
        <dbReference type="PROSITE-ProRule" id="PRU01379"/>
    </source>
</evidence>
<dbReference type="Gene3D" id="3.40.630.10">
    <property type="entry name" value="Zn peptidases"/>
    <property type="match status" value="1"/>
</dbReference>
<dbReference type="PRINTS" id="PR00765">
    <property type="entry name" value="CRBOXYPTASEA"/>
</dbReference>
<dbReference type="GO" id="GO:0016485">
    <property type="term" value="P:protein processing"/>
    <property type="evidence" value="ECO:0007669"/>
    <property type="project" value="TreeGrafter"/>
</dbReference>
<evidence type="ECO:0000259" key="8">
    <source>
        <dbReference type="PROSITE" id="PS52035"/>
    </source>
</evidence>
<dbReference type="PROSITE" id="PS52035">
    <property type="entry name" value="PEPTIDASE_M14"/>
    <property type="match status" value="1"/>
</dbReference>
<comment type="cofactor">
    <cofactor evidence="1">
        <name>Zn(2+)</name>
        <dbReference type="ChEBI" id="CHEBI:29105"/>
    </cofactor>
</comment>
<dbReference type="SUPFAM" id="SSF49464">
    <property type="entry name" value="Carboxypeptidase regulatory domain-like"/>
    <property type="match status" value="1"/>
</dbReference>
<feature type="active site" description="Proton donor/acceptor" evidence="7">
    <location>
        <position position="331"/>
    </location>
</feature>
<dbReference type="PROSITE" id="PS00132">
    <property type="entry name" value="CARBOXYPEPT_ZN_1"/>
    <property type="match status" value="1"/>
</dbReference>
<protein>
    <submittedName>
        <fullName evidence="9">Peptidase M14 domain-containing protein</fullName>
    </submittedName>
</protein>
<dbReference type="SUPFAM" id="SSF63446">
    <property type="entry name" value="Type I dockerin domain"/>
    <property type="match status" value="1"/>
</dbReference>
<evidence type="ECO:0000313" key="9">
    <source>
        <dbReference type="EMBL" id="QTA93843.1"/>
    </source>
</evidence>
<dbReference type="Gene3D" id="1.10.1330.10">
    <property type="entry name" value="Dockerin domain"/>
    <property type="match status" value="1"/>
</dbReference>
<dbReference type="GO" id="GO:0000272">
    <property type="term" value="P:polysaccharide catabolic process"/>
    <property type="evidence" value="ECO:0007669"/>
    <property type="project" value="InterPro"/>
</dbReference>
<dbReference type="CDD" id="cd18173">
    <property type="entry name" value="M14_CP_bacteria"/>
    <property type="match status" value="1"/>
</dbReference>
<dbReference type="InterPro" id="IPR057246">
    <property type="entry name" value="CARBOXYPEPT_ZN_1"/>
</dbReference>
<dbReference type="KEGG" id="dmm:dnm_099510"/>
<dbReference type="Gene3D" id="2.60.40.1120">
    <property type="entry name" value="Carboxypeptidase-like, regulatory domain"/>
    <property type="match status" value="1"/>
</dbReference>
<evidence type="ECO:0000256" key="5">
    <source>
        <dbReference type="ARBA" id="ARBA00022833"/>
    </source>
</evidence>
<dbReference type="EMBL" id="CP061800">
    <property type="protein sequence ID" value="QTA93843.1"/>
    <property type="molecule type" value="Genomic_DNA"/>
</dbReference>
<dbReference type="AlphaFoldDB" id="A0A975BZT1"/>
<dbReference type="SMART" id="SM00631">
    <property type="entry name" value="Zn_pept"/>
    <property type="match status" value="1"/>
</dbReference>
<organism evidence="9 10">
    <name type="scientific">Desulfonema magnum</name>
    <dbReference type="NCBI Taxonomy" id="45655"/>
    <lineage>
        <taxon>Bacteria</taxon>
        <taxon>Pseudomonadati</taxon>
        <taxon>Thermodesulfobacteriota</taxon>
        <taxon>Desulfobacteria</taxon>
        <taxon>Desulfobacterales</taxon>
        <taxon>Desulfococcaceae</taxon>
        <taxon>Desulfonema</taxon>
    </lineage>
</organism>
<evidence type="ECO:0000256" key="3">
    <source>
        <dbReference type="ARBA" id="ARBA00022723"/>
    </source>
</evidence>
<dbReference type="GO" id="GO:0004181">
    <property type="term" value="F:metallocarboxypeptidase activity"/>
    <property type="evidence" value="ECO:0007669"/>
    <property type="project" value="InterPro"/>
</dbReference>
<accession>A0A975BZT1</accession>
<dbReference type="Pfam" id="PF13620">
    <property type="entry name" value="CarboxypepD_reg"/>
    <property type="match status" value="1"/>
</dbReference>
<dbReference type="PROSITE" id="PS00133">
    <property type="entry name" value="CARBOXYPEPT_ZN_2"/>
    <property type="match status" value="1"/>
</dbReference>
<keyword evidence="5" id="KW-0862">Zinc</keyword>
<dbReference type="CDD" id="cd11308">
    <property type="entry name" value="Peptidase_M14NE-CP-C_like"/>
    <property type="match status" value="1"/>
</dbReference>
<dbReference type="InterPro" id="IPR050753">
    <property type="entry name" value="Peptidase_M14_domain"/>
</dbReference>
<proteinExistence type="inferred from homology"/>
<keyword evidence="3" id="KW-0479">Metal-binding</keyword>
<reference evidence="9" key="1">
    <citation type="journal article" date="2021" name="Microb. Physiol.">
        <title>Proteogenomic Insights into the Physiology of Marine, Sulfate-Reducing, Filamentous Desulfonema limicola and Desulfonema magnum.</title>
        <authorList>
            <person name="Schnaars V."/>
            <person name="Wohlbrand L."/>
            <person name="Scheve S."/>
            <person name="Hinrichs C."/>
            <person name="Reinhardt R."/>
            <person name="Rabus R."/>
        </authorList>
    </citation>
    <scope>NUCLEOTIDE SEQUENCE</scope>
    <source>
        <strain evidence="9">4be13</strain>
    </source>
</reference>
<dbReference type="PANTHER" id="PTHR11532:SF57">
    <property type="entry name" value="CARBOXYPEPTIDASE D, B"/>
    <property type="match status" value="1"/>
</dbReference>
<keyword evidence="10" id="KW-1185">Reference proteome</keyword>
<gene>
    <name evidence="9" type="ORF">dnm_099510</name>
</gene>
<dbReference type="PANTHER" id="PTHR11532">
    <property type="entry name" value="PROTEASE M14 CARBOXYPEPTIDASE"/>
    <property type="match status" value="1"/>
</dbReference>
<dbReference type="GO" id="GO:0008270">
    <property type="term" value="F:zinc ion binding"/>
    <property type="evidence" value="ECO:0007669"/>
    <property type="project" value="InterPro"/>
</dbReference>
<feature type="domain" description="Peptidase M14" evidence="8">
    <location>
        <begin position="88"/>
        <end position="361"/>
    </location>
</feature>
<dbReference type="Pfam" id="PF00246">
    <property type="entry name" value="Peptidase_M14"/>
    <property type="match status" value="1"/>
</dbReference>
<evidence type="ECO:0000256" key="4">
    <source>
        <dbReference type="ARBA" id="ARBA00022801"/>
    </source>
</evidence>
<evidence type="ECO:0000313" key="10">
    <source>
        <dbReference type="Proteomes" id="UP000663722"/>
    </source>
</evidence>
<dbReference type="InterPro" id="IPR057247">
    <property type="entry name" value="CARBOXYPEPT_ZN_2"/>
</dbReference>
<comment type="similarity">
    <text evidence="2 7">Belongs to the peptidase M14 family.</text>
</comment>
<evidence type="ECO:0000256" key="2">
    <source>
        <dbReference type="ARBA" id="ARBA00005988"/>
    </source>
</evidence>
<keyword evidence="6" id="KW-0325">Glycoprotein</keyword>
<dbReference type="GO" id="GO:0005615">
    <property type="term" value="C:extracellular space"/>
    <property type="evidence" value="ECO:0007669"/>
    <property type="project" value="TreeGrafter"/>
</dbReference>
<sequence length="504" mass="57112">MIFQIFFPVISQAETVFNPHDLLETRINNLTREDLVRLTQMGIDIDGVWETTARAYMLPDRLKELRSLGYEVTVIPDRIRRDSDLIQAYHSYSELTSELKATETAHPDICRLYNIGNSEQGRELWFMKITDNPDIEEDEPEVKYISTMHGDEPVGTELSLNLIRVLTDEYGTDPRITALVNEIEIWIMPLMNPDGYMSQSRYNAKGRDLNRSFPDQNYDPNNTVADRPIETQHVMNWAFAHSSVLSANFHTGALVVNYPYDSDPDPRANYSATPDEPLFIELSLTYASLNEPMYNGSFDRGIINGAEWYHIRGGMQDWNYIWLGCNEVTIELNDIKWPPYSDIPDLWNDNRESMLTYMEWSLRGVRGVITDSVTGQPLNATVTVVSIAHDVFTDPDAGDYHRLLLPGTYDIRFSADGYQTQTVQEVIVGSGNATQLNVAMVPQVPGDINHSNSADLTDAIVTMKLLTGTDIVFPVHKDADLNNDGKIGLQEAVYVLRKISDPEN</sequence>
<dbReference type="InterPro" id="IPR036439">
    <property type="entry name" value="Dockerin_dom_sf"/>
</dbReference>
<dbReference type="InterPro" id="IPR008969">
    <property type="entry name" value="CarboxyPept-like_regulatory"/>
</dbReference>
<evidence type="ECO:0000256" key="1">
    <source>
        <dbReference type="ARBA" id="ARBA00001947"/>
    </source>
</evidence>